<evidence type="ECO:0000256" key="2">
    <source>
        <dbReference type="ARBA" id="ARBA00022692"/>
    </source>
</evidence>
<evidence type="ECO:0000256" key="1">
    <source>
        <dbReference type="ARBA" id="ARBA00004370"/>
    </source>
</evidence>
<feature type="transmembrane region" description="Helical" evidence="6">
    <location>
        <begin position="440"/>
        <end position="464"/>
    </location>
</feature>
<reference evidence="8" key="1">
    <citation type="journal article" date="2008" name="Nature">
        <title>The amphioxus genome and the evolution of the chordate karyotype.</title>
        <authorList>
            <consortium name="US DOE Joint Genome Institute (JGI-PGF)"/>
            <person name="Putnam N.H."/>
            <person name="Butts T."/>
            <person name="Ferrier D.E.K."/>
            <person name="Furlong R.F."/>
            <person name="Hellsten U."/>
            <person name="Kawashima T."/>
            <person name="Robinson-Rechavi M."/>
            <person name="Shoguchi E."/>
            <person name="Terry A."/>
            <person name="Yu J.-K."/>
            <person name="Benito-Gutierrez E.L."/>
            <person name="Dubchak I."/>
            <person name="Garcia-Fernandez J."/>
            <person name="Gibson-Brown J.J."/>
            <person name="Grigoriev I.V."/>
            <person name="Horton A.C."/>
            <person name="de Jong P.J."/>
            <person name="Jurka J."/>
            <person name="Kapitonov V.V."/>
            <person name="Kohara Y."/>
            <person name="Kuroki Y."/>
            <person name="Lindquist E."/>
            <person name="Lucas S."/>
            <person name="Osoegawa K."/>
            <person name="Pennacchio L.A."/>
            <person name="Salamov A.A."/>
            <person name="Satou Y."/>
            <person name="Sauka-Spengler T."/>
            <person name="Schmutz J."/>
            <person name="Shin-I T."/>
            <person name="Toyoda A."/>
            <person name="Bronner-Fraser M."/>
            <person name="Fujiyama A."/>
            <person name="Holland L.Z."/>
            <person name="Holland P.W.H."/>
            <person name="Satoh N."/>
            <person name="Rokhsar D.S."/>
        </authorList>
    </citation>
    <scope>NUCLEOTIDE SEQUENCE [LARGE SCALE GENOMIC DNA]</scope>
    <source>
        <strain evidence="8">S238N-H82</strain>
        <tissue evidence="8">Testes</tissue>
    </source>
</reference>
<evidence type="ECO:0000259" key="7">
    <source>
        <dbReference type="PROSITE" id="PS50262"/>
    </source>
</evidence>
<keyword evidence="3 6" id="KW-1133">Transmembrane helix</keyword>
<feature type="compositionally biased region" description="Basic and acidic residues" evidence="5">
    <location>
        <begin position="540"/>
        <end position="549"/>
    </location>
</feature>
<gene>
    <name evidence="8" type="ORF">BRAFLDRAFT_67647</name>
</gene>
<feature type="transmembrane region" description="Helical" evidence="6">
    <location>
        <begin position="41"/>
        <end position="61"/>
    </location>
</feature>
<dbReference type="PROSITE" id="PS50262">
    <property type="entry name" value="G_PROTEIN_RECEP_F1_2"/>
    <property type="match status" value="2"/>
</dbReference>
<protein>
    <recommendedName>
        <fullName evidence="7">G-protein coupled receptors family 1 profile domain-containing protein</fullName>
    </recommendedName>
</protein>
<feature type="transmembrane region" description="Helical" evidence="6">
    <location>
        <begin position="73"/>
        <end position="91"/>
    </location>
</feature>
<evidence type="ECO:0000256" key="6">
    <source>
        <dbReference type="SAM" id="Phobius"/>
    </source>
</evidence>
<dbReference type="CDD" id="cd00637">
    <property type="entry name" value="7tm_classA_rhodopsin-like"/>
    <property type="match status" value="2"/>
</dbReference>
<dbReference type="PROSITE" id="PS00237">
    <property type="entry name" value="G_PROTEIN_RECEP_F1_1"/>
    <property type="match status" value="1"/>
</dbReference>
<keyword evidence="2 6" id="KW-0812">Transmembrane</keyword>
<feature type="region of interest" description="Disordered" evidence="5">
    <location>
        <begin position="562"/>
        <end position="599"/>
    </location>
</feature>
<dbReference type="GO" id="GO:0016020">
    <property type="term" value="C:membrane"/>
    <property type="evidence" value="ECO:0007669"/>
    <property type="project" value="UniProtKB-SubCell"/>
</dbReference>
<accession>C3YBP9</accession>
<comment type="subcellular location">
    <subcellularLocation>
        <location evidence="1">Membrane</location>
    </subcellularLocation>
</comment>
<dbReference type="Gene3D" id="1.20.1070.10">
    <property type="entry name" value="Rhodopsin 7-helix transmembrane proteins"/>
    <property type="match status" value="2"/>
</dbReference>
<feature type="transmembrane region" description="Helical" evidence="6">
    <location>
        <begin position="386"/>
        <end position="409"/>
    </location>
</feature>
<dbReference type="GO" id="GO:0004930">
    <property type="term" value="F:G protein-coupled receptor activity"/>
    <property type="evidence" value="ECO:0007669"/>
    <property type="project" value="InterPro"/>
</dbReference>
<evidence type="ECO:0000313" key="8">
    <source>
        <dbReference type="EMBL" id="EEN62406.1"/>
    </source>
</evidence>
<dbReference type="Pfam" id="PF00001">
    <property type="entry name" value="7tm_1"/>
    <property type="match status" value="2"/>
</dbReference>
<evidence type="ECO:0000256" key="3">
    <source>
        <dbReference type="ARBA" id="ARBA00022989"/>
    </source>
</evidence>
<feature type="domain" description="G-protein coupled receptors family 1 profile" evidence="7">
    <location>
        <begin position="234"/>
        <end position="496"/>
    </location>
</feature>
<evidence type="ECO:0000256" key="5">
    <source>
        <dbReference type="SAM" id="MobiDB-lite"/>
    </source>
</evidence>
<organism>
    <name type="scientific">Branchiostoma floridae</name>
    <name type="common">Florida lancelet</name>
    <name type="synonym">Amphioxus</name>
    <dbReference type="NCBI Taxonomy" id="7739"/>
    <lineage>
        <taxon>Eukaryota</taxon>
        <taxon>Metazoa</taxon>
        <taxon>Chordata</taxon>
        <taxon>Cephalochordata</taxon>
        <taxon>Leptocardii</taxon>
        <taxon>Amphioxiformes</taxon>
        <taxon>Branchiostomatidae</taxon>
        <taxon>Branchiostoma</taxon>
    </lineage>
</organism>
<evidence type="ECO:0000256" key="4">
    <source>
        <dbReference type="ARBA" id="ARBA00023136"/>
    </source>
</evidence>
<proteinExistence type="predicted"/>
<feature type="domain" description="G-protein coupled receptors family 1 profile" evidence="7">
    <location>
        <begin position="54"/>
        <end position="232"/>
    </location>
</feature>
<dbReference type="InterPro" id="IPR052921">
    <property type="entry name" value="GPCR1_Superfamily_Member"/>
</dbReference>
<feature type="transmembrane region" description="Helical" evidence="6">
    <location>
        <begin position="111"/>
        <end position="133"/>
    </location>
</feature>
<feature type="transmembrane region" description="Helical" evidence="6">
    <location>
        <begin position="221"/>
        <end position="241"/>
    </location>
</feature>
<feature type="transmembrane region" description="Helical" evidence="6">
    <location>
        <begin position="295"/>
        <end position="313"/>
    </location>
</feature>
<feature type="region of interest" description="Disordered" evidence="5">
    <location>
        <begin position="528"/>
        <end position="549"/>
    </location>
</feature>
<dbReference type="InterPro" id="IPR017452">
    <property type="entry name" value="GPCR_Rhodpsn_7TM"/>
</dbReference>
<feature type="transmembrane region" description="Helical" evidence="6">
    <location>
        <begin position="334"/>
        <end position="354"/>
    </location>
</feature>
<dbReference type="AlphaFoldDB" id="C3YBP9"/>
<dbReference type="EMBL" id="GG666497">
    <property type="protein sequence ID" value="EEN62406.1"/>
    <property type="molecule type" value="Genomic_DNA"/>
</dbReference>
<dbReference type="PANTHER" id="PTHR26451">
    <property type="entry name" value="G_PROTEIN_RECEP_F1_2 DOMAIN-CONTAINING PROTEIN"/>
    <property type="match status" value="1"/>
</dbReference>
<dbReference type="PANTHER" id="PTHR26451:SF897">
    <property type="entry name" value="TRACE AMINE-ASSOCIATED RECEPTOR 5-LIKE"/>
    <property type="match status" value="1"/>
</dbReference>
<keyword evidence="4 6" id="KW-0472">Membrane</keyword>
<dbReference type="InterPro" id="IPR000276">
    <property type="entry name" value="GPCR_Rhodpsn"/>
</dbReference>
<feature type="transmembrane region" description="Helical" evidence="6">
    <location>
        <begin position="154"/>
        <end position="171"/>
    </location>
</feature>
<dbReference type="InParanoid" id="C3YBP9"/>
<sequence>MCTGLQCTNIVSDTQNDTRNATARHDVDPLQTTLLGKLLQLFWLVPSLVLILSLNCLFLVAILRTKKLWRPRFVLPASLCVLDIVQGSLFIPSSVVNIVMGGNNNPAWFCWIQASYLYVGAVCTLSTLTLMAWDRYQAICNALHYQMKGSLQCLCLKVASVWTFSTLLDVFEICAKIELFPTNCTKLQGPTNDMQNDTRNATVRHDVDPLHTTLLGKLLQLFWLVPSLVLILSLNCLFLVAILRTKKLWRPRFVLPASLCVLDIVQGSLFIPSSVVNIVIGGNNNTAWFCWTQAGYFYVGACCTLSTLTLMAWDRYQAVCNALHYQEKLDLPRLLTKIAAAWTCSLALSLGYIISMYRKTDDCKIDAPFCTLPELSNHGHSEKRFFIIWVVCELICIAVICLSYGKVYLETKGYQRRQRQFVSHRRSDSSQRNKRTERTISAQVTILFVFLIIRYIQIGISLLVTSEDKRISVLIVKRTVQFLYLTVPCFSNPVIYGLSSKELQTAVRNVCCGKPANDGSPLTRRRNVVKMSRSRSVQQDSERPVHTRDIRSPSFIRSSTFSRETCDSLTQDEDVSCNREGRPFQGEDNAGFGETTSSF</sequence>
<name>C3YBP9_BRAFL</name>
<feature type="transmembrane region" description="Helical" evidence="6">
    <location>
        <begin position="253"/>
        <end position="275"/>
    </location>
</feature>
<dbReference type="SUPFAM" id="SSF81321">
    <property type="entry name" value="Family A G protein-coupled receptor-like"/>
    <property type="match status" value="2"/>
</dbReference>